<evidence type="ECO:0000313" key="4">
    <source>
        <dbReference type="Proteomes" id="UP001152797"/>
    </source>
</evidence>
<name>A0A9P1GQ03_9DINO</name>
<organism evidence="2">
    <name type="scientific">Cladocopium goreaui</name>
    <dbReference type="NCBI Taxonomy" id="2562237"/>
    <lineage>
        <taxon>Eukaryota</taxon>
        <taxon>Sar</taxon>
        <taxon>Alveolata</taxon>
        <taxon>Dinophyceae</taxon>
        <taxon>Suessiales</taxon>
        <taxon>Symbiodiniaceae</taxon>
        <taxon>Cladocopium</taxon>
    </lineage>
</organism>
<evidence type="ECO:0000256" key="1">
    <source>
        <dbReference type="SAM" id="MobiDB-lite"/>
    </source>
</evidence>
<evidence type="ECO:0000313" key="3">
    <source>
        <dbReference type="EMBL" id="CAL4806226.1"/>
    </source>
</evidence>
<sequence>MHPVGFLEFSSQDAARWDDVLSSDRQRAVLRSLQAATSLGIPEADMLVQELAADFCRCERLARAARRAHAQVAKQSKPKAAQVERWRLAPFRCVAEVEREEARPHTERGPRSPRVLRPLDLQIGPVRSCDGLDVGGPKRGPGPGCGCESHGNSEVPRKLRG</sequence>
<dbReference type="OrthoDB" id="418259at2759"/>
<proteinExistence type="predicted"/>
<dbReference type="AlphaFoldDB" id="A0A9P1GQ03"/>
<accession>A0A9P1GQ03</accession>
<feature type="region of interest" description="Disordered" evidence="1">
    <location>
        <begin position="98"/>
        <end position="161"/>
    </location>
</feature>
<keyword evidence="4" id="KW-1185">Reference proteome</keyword>
<dbReference type="EMBL" id="CAMXCT030006720">
    <property type="protein sequence ID" value="CAL4806226.1"/>
    <property type="molecule type" value="Genomic_DNA"/>
</dbReference>
<comment type="caution">
    <text evidence="2">The sequence shown here is derived from an EMBL/GenBank/DDBJ whole genome shotgun (WGS) entry which is preliminary data.</text>
</comment>
<dbReference type="EMBL" id="CAMXCT020006720">
    <property type="protein sequence ID" value="CAL1172289.1"/>
    <property type="molecule type" value="Genomic_DNA"/>
</dbReference>
<dbReference type="EMBL" id="CAMXCT010006720">
    <property type="protein sequence ID" value="CAI4018914.1"/>
    <property type="molecule type" value="Genomic_DNA"/>
</dbReference>
<protein>
    <submittedName>
        <fullName evidence="2">Uncharacterized protein</fullName>
    </submittedName>
</protein>
<feature type="compositionally biased region" description="Gly residues" evidence="1">
    <location>
        <begin position="133"/>
        <end position="145"/>
    </location>
</feature>
<evidence type="ECO:0000313" key="2">
    <source>
        <dbReference type="EMBL" id="CAI4018914.1"/>
    </source>
</evidence>
<gene>
    <name evidence="2" type="ORF">C1SCF055_LOCUS43444</name>
</gene>
<reference evidence="3 4" key="2">
    <citation type="submission" date="2024-05" db="EMBL/GenBank/DDBJ databases">
        <authorList>
            <person name="Chen Y."/>
            <person name="Shah S."/>
            <person name="Dougan E. K."/>
            <person name="Thang M."/>
            <person name="Chan C."/>
        </authorList>
    </citation>
    <scope>NUCLEOTIDE SEQUENCE [LARGE SCALE GENOMIC DNA]</scope>
</reference>
<reference evidence="2" key="1">
    <citation type="submission" date="2022-10" db="EMBL/GenBank/DDBJ databases">
        <authorList>
            <person name="Chen Y."/>
            <person name="Dougan E. K."/>
            <person name="Chan C."/>
            <person name="Rhodes N."/>
            <person name="Thang M."/>
        </authorList>
    </citation>
    <scope>NUCLEOTIDE SEQUENCE</scope>
</reference>
<dbReference type="Proteomes" id="UP001152797">
    <property type="component" value="Unassembled WGS sequence"/>
</dbReference>
<feature type="compositionally biased region" description="Basic and acidic residues" evidence="1">
    <location>
        <begin position="98"/>
        <end position="110"/>
    </location>
</feature>